<dbReference type="Pfam" id="PF05180">
    <property type="entry name" value="zf-DNL"/>
    <property type="match status" value="1"/>
</dbReference>
<dbReference type="GO" id="GO:0050821">
    <property type="term" value="P:protein stabilization"/>
    <property type="evidence" value="ECO:0007669"/>
    <property type="project" value="TreeGrafter"/>
</dbReference>
<evidence type="ECO:0000313" key="7">
    <source>
        <dbReference type="Proteomes" id="UP000834106"/>
    </source>
</evidence>
<dbReference type="PROSITE" id="PS51501">
    <property type="entry name" value="ZF_DNL"/>
    <property type="match status" value="1"/>
</dbReference>
<dbReference type="GO" id="GO:0030150">
    <property type="term" value="P:protein import into mitochondrial matrix"/>
    <property type="evidence" value="ECO:0007669"/>
    <property type="project" value="TreeGrafter"/>
</dbReference>
<accession>A0AAD1YZ91</accession>
<keyword evidence="1" id="KW-0479">Metal-binding</keyword>
<evidence type="ECO:0000259" key="5">
    <source>
        <dbReference type="PROSITE" id="PS51501"/>
    </source>
</evidence>
<reference evidence="6" key="1">
    <citation type="submission" date="2023-05" db="EMBL/GenBank/DDBJ databases">
        <authorList>
            <person name="Huff M."/>
        </authorList>
    </citation>
    <scope>NUCLEOTIDE SEQUENCE</scope>
</reference>
<gene>
    <name evidence="6" type="ORF">FPE_LOCUS7184</name>
</gene>
<dbReference type="Proteomes" id="UP000834106">
    <property type="component" value="Chromosome 4"/>
</dbReference>
<dbReference type="GO" id="GO:0008270">
    <property type="term" value="F:zinc ion binding"/>
    <property type="evidence" value="ECO:0007669"/>
    <property type="project" value="UniProtKB-KW"/>
</dbReference>
<evidence type="ECO:0000256" key="3">
    <source>
        <dbReference type="ARBA" id="ARBA00022833"/>
    </source>
</evidence>
<dbReference type="AlphaFoldDB" id="A0AAD1YZ91"/>
<dbReference type="EMBL" id="OU503039">
    <property type="protein sequence ID" value="CAI9759754.1"/>
    <property type="molecule type" value="Genomic_DNA"/>
</dbReference>
<evidence type="ECO:0000313" key="6">
    <source>
        <dbReference type="EMBL" id="CAI9759754.1"/>
    </source>
</evidence>
<sequence>MKVPTRRTIWMKVNLSRVQSVMRTQLNTVKSDLKVSERHDLAMIFTCEVCDTSSVKTVCCESYDKGVVVVRCDGCNNLHPIVDQLRWFEEPDSAEEFLAACGEE</sequence>
<keyword evidence="3" id="KW-0862">Zinc</keyword>
<dbReference type="PANTHER" id="PTHR20922:SF13">
    <property type="entry name" value="DNL-TYPE ZINC FINGER PROTEIN"/>
    <property type="match status" value="1"/>
</dbReference>
<name>A0AAD1YZ91_9LAMI</name>
<protein>
    <recommendedName>
        <fullName evidence="5">DNL-type domain-containing protein</fullName>
    </recommendedName>
</protein>
<dbReference type="InterPro" id="IPR007853">
    <property type="entry name" value="Znf_DNL-typ"/>
</dbReference>
<dbReference type="GO" id="GO:0005739">
    <property type="term" value="C:mitochondrion"/>
    <property type="evidence" value="ECO:0007669"/>
    <property type="project" value="TreeGrafter"/>
</dbReference>
<dbReference type="PANTHER" id="PTHR20922">
    <property type="entry name" value="DNL-TYPE ZINC FINGER PROTEIN"/>
    <property type="match status" value="1"/>
</dbReference>
<dbReference type="InterPro" id="IPR024158">
    <property type="entry name" value="Mt_import_TIM15"/>
</dbReference>
<organism evidence="6 7">
    <name type="scientific">Fraxinus pennsylvanica</name>
    <dbReference type="NCBI Taxonomy" id="56036"/>
    <lineage>
        <taxon>Eukaryota</taxon>
        <taxon>Viridiplantae</taxon>
        <taxon>Streptophyta</taxon>
        <taxon>Embryophyta</taxon>
        <taxon>Tracheophyta</taxon>
        <taxon>Spermatophyta</taxon>
        <taxon>Magnoliopsida</taxon>
        <taxon>eudicotyledons</taxon>
        <taxon>Gunneridae</taxon>
        <taxon>Pentapetalae</taxon>
        <taxon>asterids</taxon>
        <taxon>lamiids</taxon>
        <taxon>Lamiales</taxon>
        <taxon>Oleaceae</taxon>
        <taxon>Oleeae</taxon>
        <taxon>Fraxinus</taxon>
    </lineage>
</organism>
<feature type="domain" description="DNL-type" evidence="5">
    <location>
        <begin position="36"/>
        <end position="104"/>
    </location>
</feature>
<keyword evidence="2 4" id="KW-0863">Zinc-finger</keyword>
<dbReference type="GO" id="GO:0051087">
    <property type="term" value="F:protein-folding chaperone binding"/>
    <property type="evidence" value="ECO:0007669"/>
    <property type="project" value="TreeGrafter"/>
</dbReference>
<dbReference type="GO" id="GO:0006457">
    <property type="term" value="P:protein folding"/>
    <property type="evidence" value="ECO:0007669"/>
    <property type="project" value="TreeGrafter"/>
</dbReference>
<evidence type="ECO:0000256" key="1">
    <source>
        <dbReference type="ARBA" id="ARBA00022723"/>
    </source>
</evidence>
<keyword evidence="7" id="KW-1185">Reference proteome</keyword>
<proteinExistence type="predicted"/>
<evidence type="ECO:0000256" key="2">
    <source>
        <dbReference type="ARBA" id="ARBA00022771"/>
    </source>
</evidence>
<evidence type="ECO:0000256" key="4">
    <source>
        <dbReference type="PROSITE-ProRule" id="PRU00834"/>
    </source>
</evidence>